<dbReference type="Proteomes" id="UP000242886">
    <property type="component" value="Chromosome SDENCHOL"/>
</dbReference>
<proteinExistence type="inferred from homology"/>
<evidence type="ECO:0000259" key="4">
    <source>
        <dbReference type="PROSITE" id="PS00662"/>
    </source>
</evidence>
<gene>
    <name evidence="5" type="ORF">SDENCHOL_20530</name>
</gene>
<sequence length="510" mass="56701">MEVPPSTEQNKQGVPLTGVNGKFAVDASLREKLCLLDDGRLLISKSHIFDPTVNAFIGRLKRLKVPHHILQVDMRVIANMYEEAQPMRLSTSFSEMQDMAKGLFRKATRLRASDIHIRVDSWHKTQIYFRIQNDLEFIEEHPYETGDKLCTAIYQSMADIGDSTFEPLSRQDARISDRTKLPEGIDGIRIATSPKTGGFIFVMRLLYNDTTEAQDLRSLGFSGEQSDNIELMKQCPTGIIVIGGPTGSGKSTTLQRVLSTIIREEAGKKHVITVEDPPEYPILGAIQTPVTNAQTEEERSRAFQAAIKSAMRLDPDVIMIGEIRDTPSARLAVQAAMTGHQVWTTVHANNALAILDRLIDLGVAVELLADSSIITGLICQRLLKVLCPDCKVPINTVLDRYSPADLQRIMSVAELEKVHVIGSGCENCRNTGIVGRTVVAETVVPDDKLLFLIRQRDKPAALTYWRNELRGLTMKDHALVKIIQGSVDPFQVEMVVGRLTKSDDSLHHFA</sequence>
<dbReference type="InterPro" id="IPR003593">
    <property type="entry name" value="AAA+_ATPase"/>
</dbReference>
<dbReference type="Gene3D" id="3.40.50.300">
    <property type="entry name" value="P-loop containing nucleotide triphosphate hydrolases"/>
    <property type="match status" value="1"/>
</dbReference>
<dbReference type="EMBL" id="LT837803">
    <property type="protein sequence ID" value="SMB28004.1"/>
    <property type="molecule type" value="Genomic_DNA"/>
</dbReference>
<dbReference type="PANTHER" id="PTHR30258:SF1">
    <property type="entry name" value="PROTEIN TRANSPORT PROTEIN HOFB HOMOLOG"/>
    <property type="match status" value="1"/>
</dbReference>
<dbReference type="SMART" id="SM00382">
    <property type="entry name" value="AAA"/>
    <property type="match status" value="1"/>
</dbReference>
<keyword evidence="2" id="KW-0547">Nucleotide-binding</keyword>
<dbReference type="PROSITE" id="PS00662">
    <property type="entry name" value="T2SP_E"/>
    <property type="match status" value="1"/>
</dbReference>
<dbReference type="Gene3D" id="3.30.450.90">
    <property type="match status" value="1"/>
</dbReference>
<organism evidence="5 6">
    <name type="scientific">Sterolibacterium denitrificans</name>
    <dbReference type="NCBI Taxonomy" id="157592"/>
    <lineage>
        <taxon>Bacteria</taxon>
        <taxon>Pseudomonadati</taxon>
        <taxon>Pseudomonadota</taxon>
        <taxon>Betaproteobacteria</taxon>
        <taxon>Nitrosomonadales</taxon>
        <taxon>Sterolibacteriaceae</taxon>
        <taxon>Sterolibacterium</taxon>
    </lineage>
</organism>
<dbReference type="RefSeq" id="WP_154717017.1">
    <property type="nucleotide sequence ID" value="NZ_LT837803.1"/>
</dbReference>
<feature type="domain" description="Bacterial type II secretion system protein E" evidence="4">
    <location>
        <begin position="311"/>
        <end position="325"/>
    </location>
</feature>
<comment type="similarity">
    <text evidence="1">Belongs to the GSP E family.</text>
</comment>
<dbReference type="SUPFAM" id="SSF52540">
    <property type="entry name" value="P-loop containing nucleoside triphosphate hydrolases"/>
    <property type="match status" value="1"/>
</dbReference>
<protein>
    <submittedName>
        <fullName evidence="5">Type II secretion system protein E</fullName>
    </submittedName>
</protein>
<dbReference type="InterPro" id="IPR027417">
    <property type="entry name" value="P-loop_NTPase"/>
</dbReference>
<evidence type="ECO:0000313" key="5">
    <source>
        <dbReference type="EMBL" id="SMB28004.1"/>
    </source>
</evidence>
<accession>A0A7Z7HRR0</accession>
<name>A0A7Z7HRR0_9PROT</name>
<dbReference type="CDD" id="cd01129">
    <property type="entry name" value="PulE-GspE-like"/>
    <property type="match status" value="1"/>
</dbReference>
<dbReference type="InterPro" id="IPR001482">
    <property type="entry name" value="T2SS/T4SS_dom"/>
</dbReference>
<evidence type="ECO:0000256" key="1">
    <source>
        <dbReference type="ARBA" id="ARBA00006611"/>
    </source>
</evidence>
<evidence type="ECO:0000256" key="3">
    <source>
        <dbReference type="ARBA" id="ARBA00022840"/>
    </source>
</evidence>
<dbReference type="GO" id="GO:0005524">
    <property type="term" value="F:ATP binding"/>
    <property type="evidence" value="ECO:0007669"/>
    <property type="project" value="UniProtKB-KW"/>
</dbReference>
<dbReference type="GO" id="GO:0016887">
    <property type="term" value="F:ATP hydrolysis activity"/>
    <property type="evidence" value="ECO:0007669"/>
    <property type="project" value="TreeGrafter"/>
</dbReference>
<dbReference type="GO" id="GO:0005886">
    <property type="term" value="C:plasma membrane"/>
    <property type="evidence" value="ECO:0007669"/>
    <property type="project" value="TreeGrafter"/>
</dbReference>
<evidence type="ECO:0000256" key="2">
    <source>
        <dbReference type="ARBA" id="ARBA00022741"/>
    </source>
</evidence>
<dbReference type="AlphaFoldDB" id="A0A7Z7HRR0"/>
<dbReference type="PANTHER" id="PTHR30258">
    <property type="entry name" value="TYPE II SECRETION SYSTEM PROTEIN GSPE-RELATED"/>
    <property type="match status" value="1"/>
</dbReference>
<evidence type="ECO:0000313" key="6">
    <source>
        <dbReference type="Proteomes" id="UP000242886"/>
    </source>
</evidence>
<keyword evidence="6" id="KW-1185">Reference proteome</keyword>
<dbReference type="Pfam" id="PF00437">
    <property type="entry name" value="T2SSE"/>
    <property type="match status" value="1"/>
</dbReference>
<reference evidence="5" key="1">
    <citation type="submission" date="2017-03" db="EMBL/GenBank/DDBJ databases">
        <authorList>
            <consortium name="AG Boll"/>
        </authorList>
    </citation>
    <scope>NUCLEOTIDE SEQUENCE [LARGE SCALE GENOMIC DNA]</scope>
    <source>
        <strain evidence="5">Chol</strain>
    </source>
</reference>
<keyword evidence="3" id="KW-0067">ATP-binding</keyword>